<sequence length="176" mass="19622">MAKYQLVTLFALLGLLSSTALATIPWNRYFYVPSSPFGRDLARIPDPPARIIKGPAPKEPFDPYERVYRCWGYLGKPEAIGWVKLFFINGQSSVEDQECETDYVSLVVHRLGLGRVTRYLASVRVGIVVSVRVARMPLDLGPSQPKRLRLATACPWPLAIQYHLPIVPSSPKANAA</sequence>
<gene>
    <name evidence="2" type="ORF">M5K25_015647</name>
</gene>
<organism evidence="2 3">
    <name type="scientific">Dendrobium thyrsiflorum</name>
    <name type="common">Pinecone-like raceme dendrobium</name>
    <name type="synonym">Orchid</name>
    <dbReference type="NCBI Taxonomy" id="117978"/>
    <lineage>
        <taxon>Eukaryota</taxon>
        <taxon>Viridiplantae</taxon>
        <taxon>Streptophyta</taxon>
        <taxon>Embryophyta</taxon>
        <taxon>Tracheophyta</taxon>
        <taxon>Spermatophyta</taxon>
        <taxon>Magnoliopsida</taxon>
        <taxon>Liliopsida</taxon>
        <taxon>Asparagales</taxon>
        <taxon>Orchidaceae</taxon>
        <taxon>Epidendroideae</taxon>
        <taxon>Malaxideae</taxon>
        <taxon>Dendrobiinae</taxon>
        <taxon>Dendrobium</taxon>
    </lineage>
</organism>
<dbReference type="Proteomes" id="UP001552299">
    <property type="component" value="Unassembled WGS sequence"/>
</dbReference>
<evidence type="ECO:0000313" key="3">
    <source>
        <dbReference type="Proteomes" id="UP001552299"/>
    </source>
</evidence>
<feature type="signal peptide" evidence="1">
    <location>
        <begin position="1"/>
        <end position="22"/>
    </location>
</feature>
<comment type="caution">
    <text evidence="2">The sequence shown here is derived from an EMBL/GenBank/DDBJ whole genome shotgun (WGS) entry which is preliminary data.</text>
</comment>
<reference evidence="2 3" key="1">
    <citation type="journal article" date="2024" name="Plant Biotechnol. J.">
        <title>Dendrobium thyrsiflorum genome and its molecular insights into genes involved in important horticultural traits.</title>
        <authorList>
            <person name="Chen B."/>
            <person name="Wang J.Y."/>
            <person name="Zheng P.J."/>
            <person name="Li K.L."/>
            <person name="Liang Y.M."/>
            <person name="Chen X.F."/>
            <person name="Zhang C."/>
            <person name="Zhao X."/>
            <person name="He X."/>
            <person name="Zhang G.Q."/>
            <person name="Liu Z.J."/>
            <person name="Xu Q."/>
        </authorList>
    </citation>
    <scope>NUCLEOTIDE SEQUENCE [LARGE SCALE GENOMIC DNA]</scope>
    <source>
        <strain evidence="2">GZMU011</strain>
    </source>
</reference>
<dbReference type="EMBL" id="JANQDX010000012">
    <property type="protein sequence ID" value="KAL0915245.1"/>
    <property type="molecule type" value="Genomic_DNA"/>
</dbReference>
<proteinExistence type="predicted"/>
<evidence type="ECO:0000256" key="1">
    <source>
        <dbReference type="SAM" id="SignalP"/>
    </source>
</evidence>
<feature type="chain" id="PRO_5044804535" evidence="1">
    <location>
        <begin position="23"/>
        <end position="176"/>
    </location>
</feature>
<keyword evidence="3" id="KW-1185">Reference proteome</keyword>
<keyword evidence="1" id="KW-0732">Signal</keyword>
<dbReference type="AlphaFoldDB" id="A0ABD0URR3"/>
<name>A0ABD0URR3_DENTH</name>
<protein>
    <submittedName>
        <fullName evidence="2">Uncharacterized protein</fullName>
    </submittedName>
</protein>
<evidence type="ECO:0000313" key="2">
    <source>
        <dbReference type="EMBL" id="KAL0915245.1"/>
    </source>
</evidence>
<accession>A0ABD0URR3</accession>